<keyword evidence="2" id="KW-1185">Reference proteome</keyword>
<protein>
    <recommendedName>
        <fullName evidence="3">DUF262 domain-containing protein</fullName>
    </recommendedName>
</protein>
<evidence type="ECO:0000313" key="2">
    <source>
        <dbReference type="Proteomes" id="UP000199029"/>
    </source>
</evidence>
<evidence type="ECO:0008006" key="3">
    <source>
        <dbReference type="Google" id="ProtNLM"/>
    </source>
</evidence>
<dbReference type="EMBL" id="FOXS01000008">
    <property type="protein sequence ID" value="SFQ80228.1"/>
    <property type="molecule type" value="Genomic_DNA"/>
</dbReference>
<accession>A0A1I6BH17</accession>
<gene>
    <name evidence="1" type="ORF">SAMN04515668_4556</name>
</gene>
<dbReference type="Proteomes" id="UP000199029">
    <property type="component" value="Unassembled WGS sequence"/>
</dbReference>
<dbReference type="AlphaFoldDB" id="A0A1I6BH17"/>
<name>A0A1I6BH17_HYMAR</name>
<reference evidence="2" key="1">
    <citation type="submission" date="2016-10" db="EMBL/GenBank/DDBJ databases">
        <authorList>
            <person name="Varghese N."/>
            <person name="Submissions S."/>
        </authorList>
    </citation>
    <scope>NUCLEOTIDE SEQUENCE [LARGE SCALE GENOMIC DNA]</scope>
    <source>
        <strain evidence="2">OR362-8,ATCC BAA-1266,JCM 13504</strain>
    </source>
</reference>
<proteinExistence type="predicted"/>
<evidence type="ECO:0000313" key="1">
    <source>
        <dbReference type="EMBL" id="SFQ80228.1"/>
    </source>
</evidence>
<organism evidence="1 2">
    <name type="scientific">Hymenobacter arizonensis</name>
    <name type="common">Siccationidurans arizonensis</name>
    <dbReference type="NCBI Taxonomy" id="1227077"/>
    <lineage>
        <taxon>Bacteria</taxon>
        <taxon>Pseudomonadati</taxon>
        <taxon>Bacteroidota</taxon>
        <taxon>Cytophagia</taxon>
        <taxon>Cytophagales</taxon>
        <taxon>Hymenobacteraceae</taxon>
        <taxon>Hymenobacter</taxon>
    </lineage>
</organism>
<sequence length="60" mass="7293">MDISLDKQSIDKIFSSTTYHIDFYQRHYKWTKEPVNRMWQMSFIGSTKSAFLMNMPNFLH</sequence>